<organism evidence="2 3">
    <name type="scientific">Bartonella rattimassiliensis 15908</name>
    <dbReference type="NCBI Taxonomy" id="1094556"/>
    <lineage>
        <taxon>Bacteria</taxon>
        <taxon>Pseudomonadati</taxon>
        <taxon>Pseudomonadota</taxon>
        <taxon>Alphaproteobacteria</taxon>
        <taxon>Hyphomicrobiales</taxon>
        <taxon>Bartonellaceae</taxon>
        <taxon>Bartonella</taxon>
    </lineage>
</organism>
<comment type="caution">
    <text evidence="2">The sequence shown here is derived from an EMBL/GenBank/DDBJ whole genome shotgun (WGS) entry which is preliminary data.</text>
</comment>
<proteinExistence type="predicted"/>
<protein>
    <submittedName>
        <fullName evidence="2">Uncharacterized protein</fullName>
    </submittedName>
</protein>
<dbReference type="HOGENOM" id="CLU_171624_0_0_5"/>
<dbReference type="Proteomes" id="UP000001077">
    <property type="component" value="Unassembled WGS sequence"/>
</dbReference>
<gene>
    <name evidence="2" type="ORF">MCY_00162</name>
</gene>
<dbReference type="PATRIC" id="fig|1094556.3.peg.231"/>
<evidence type="ECO:0000313" key="2">
    <source>
        <dbReference type="EMBL" id="EJF87708.1"/>
    </source>
</evidence>
<sequence>MREMRNLLERLIRWSLRQDSNHTIEIIEIKRDDELKELTTTVDEISIPSKAESSRHTIGTAASKPQSVSGGQGNLFPRSEFFDFVKAIFWDSFKITDYWSI</sequence>
<accession>J0ZHR2</accession>
<evidence type="ECO:0000256" key="1">
    <source>
        <dbReference type="SAM" id="MobiDB-lite"/>
    </source>
</evidence>
<dbReference type="EMBL" id="AILY01000006">
    <property type="protein sequence ID" value="EJF87708.1"/>
    <property type="molecule type" value="Genomic_DNA"/>
</dbReference>
<name>J0ZHR2_9HYPH</name>
<keyword evidence="3" id="KW-1185">Reference proteome</keyword>
<dbReference type="eggNOG" id="ENOG5031466">
    <property type="taxonomic scope" value="Bacteria"/>
</dbReference>
<feature type="region of interest" description="Disordered" evidence="1">
    <location>
        <begin position="49"/>
        <end position="71"/>
    </location>
</feature>
<evidence type="ECO:0000313" key="3">
    <source>
        <dbReference type="Proteomes" id="UP000001077"/>
    </source>
</evidence>
<reference evidence="2 3" key="1">
    <citation type="submission" date="2012-03" db="EMBL/GenBank/DDBJ databases">
        <title>The Genome Sequence of Bartonella rattimassiliensis 15908.</title>
        <authorList>
            <consortium name="The Broad Institute Genome Sequencing Platform"/>
            <consortium name="The Broad Institute Genome Sequencing Center for Infectious Disease"/>
            <person name="Feldgarden M."/>
            <person name="Kirby J."/>
            <person name="Kosoy M."/>
            <person name="Birtles R."/>
            <person name="Probert W.S."/>
            <person name="Chiaraviglio L."/>
            <person name="Young S.K."/>
            <person name="Zeng Q."/>
            <person name="Gargeya S."/>
            <person name="Fitzgerald M."/>
            <person name="Haas B."/>
            <person name="Abouelleil A."/>
            <person name="Alvarado L."/>
            <person name="Arachchi H.M."/>
            <person name="Berlin A."/>
            <person name="Chapman S.B."/>
            <person name="Gearin G."/>
            <person name="Goldberg J."/>
            <person name="Griggs A."/>
            <person name="Gujja S."/>
            <person name="Hansen M."/>
            <person name="Heiman D."/>
            <person name="Howarth C."/>
            <person name="Larimer J."/>
            <person name="Lui A."/>
            <person name="MacDonald P.J.P."/>
            <person name="McCowen C."/>
            <person name="Montmayeur A."/>
            <person name="Murphy C."/>
            <person name="Neiman D."/>
            <person name="Pearson M."/>
            <person name="Priest M."/>
            <person name="Roberts A."/>
            <person name="Saif S."/>
            <person name="Shea T."/>
            <person name="Sisk P."/>
            <person name="Stolte C."/>
            <person name="Sykes S."/>
            <person name="Wortman J."/>
            <person name="Nusbaum C."/>
            <person name="Birren B."/>
        </authorList>
    </citation>
    <scope>NUCLEOTIDE SEQUENCE [LARGE SCALE GENOMIC DNA]</scope>
    <source>
        <strain evidence="2 3">15908</strain>
    </source>
</reference>
<dbReference type="STRING" id="1094556.MCY_00162"/>
<dbReference type="AlphaFoldDB" id="J0ZHR2"/>